<dbReference type="PROSITE" id="PS51257">
    <property type="entry name" value="PROKAR_LIPOPROTEIN"/>
    <property type="match status" value="1"/>
</dbReference>
<protein>
    <submittedName>
        <fullName evidence="1">Uncharacterized protein</fullName>
    </submittedName>
</protein>
<accession>A0A1X9N6J5</accession>
<gene>
    <name evidence="1" type="ORF">BST96_01370</name>
</gene>
<keyword evidence="2" id="KW-1185">Reference proteome</keyword>
<evidence type="ECO:0000313" key="2">
    <source>
        <dbReference type="Proteomes" id="UP000193450"/>
    </source>
</evidence>
<proteinExistence type="predicted"/>
<dbReference type="AlphaFoldDB" id="A0A1X9N6J5"/>
<name>A0A1X9N6J5_9GAMM</name>
<dbReference type="KEGG" id="osg:BST96_01370"/>
<sequence length="140" mass="15779">MQKKLLHYELLFFCLMFLGCAGQDKTSNQSVIYNIPSQSSNIKLTANNITSSDLIQLNLPMPRSLINEAGMQATLLSELDSNGRGNKVMLPLAEPDIDNETVLVSISTEHLTQGQEYLLLVRTTHKYFNPNRRYFISIGE</sequence>
<organism evidence="1 2">
    <name type="scientific">Oceanicoccus sagamiensis</name>
    <dbReference type="NCBI Taxonomy" id="716816"/>
    <lineage>
        <taxon>Bacteria</taxon>
        <taxon>Pseudomonadati</taxon>
        <taxon>Pseudomonadota</taxon>
        <taxon>Gammaproteobacteria</taxon>
        <taxon>Cellvibrionales</taxon>
        <taxon>Spongiibacteraceae</taxon>
        <taxon>Oceanicoccus</taxon>
    </lineage>
</organism>
<dbReference type="RefSeq" id="WP_085756960.1">
    <property type="nucleotide sequence ID" value="NZ_CP019343.1"/>
</dbReference>
<reference evidence="1 2" key="1">
    <citation type="submission" date="2016-11" db="EMBL/GenBank/DDBJ databases">
        <title>Trade-off between light-utilization and light-protection in marine flavobacteria.</title>
        <authorList>
            <person name="Kumagai Y."/>
        </authorList>
    </citation>
    <scope>NUCLEOTIDE SEQUENCE [LARGE SCALE GENOMIC DNA]</scope>
    <source>
        <strain evidence="1 2">NBRC 107125</strain>
    </source>
</reference>
<dbReference type="EMBL" id="CP019343">
    <property type="protein sequence ID" value="ARN72871.1"/>
    <property type="molecule type" value="Genomic_DNA"/>
</dbReference>
<dbReference type="Proteomes" id="UP000193450">
    <property type="component" value="Chromosome"/>
</dbReference>
<evidence type="ECO:0000313" key="1">
    <source>
        <dbReference type="EMBL" id="ARN72871.1"/>
    </source>
</evidence>